<proteinExistence type="predicted"/>
<organism evidence="3">
    <name type="scientific">Rhipicephalus microplus</name>
    <name type="common">Cattle tick</name>
    <name type="synonym">Boophilus microplus</name>
    <dbReference type="NCBI Taxonomy" id="6941"/>
    <lineage>
        <taxon>Eukaryota</taxon>
        <taxon>Metazoa</taxon>
        <taxon>Ecdysozoa</taxon>
        <taxon>Arthropoda</taxon>
        <taxon>Chelicerata</taxon>
        <taxon>Arachnida</taxon>
        <taxon>Acari</taxon>
        <taxon>Parasitiformes</taxon>
        <taxon>Ixodida</taxon>
        <taxon>Ixodoidea</taxon>
        <taxon>Ixodidae</taxon>
        <taxon>Rhipicephalinae</taxon>
        <taxon>Rhipicephalus</taxon>
        <taxon>Boophilus</taxon>
    </lineage>
</organism>
<feature type="region of interest" description="Disordered" evidence="1">
    <location>
        <begin position="133"/>
        <end position="152"/>
    </location>
</feature>
<accession>A0A6M2D8G4</accession>
<keyword evidence="2" id="KW-0472">Membrane</keyword>
<keyword evidence="2" id="KW-0812">Transmembrane</keyword>
<evidence type="ECO:0000313" key="3">
    <source>
        <dbReference type="EMBL" id="NOV42134.1"/>
    </source>
</evidence>
<evidence type="ECO:0000256" key="1">
    <source>
        <dbReference type="SAM" id="MobiDB-lite"/>
    </source>
</evidence>
<reference evidence="3" key="1">
    <citation type="submission" date="2019-09" db="EMBL/GenBank/DDBJ databases">
        <title>Organ-specific transcriptomic study of the physiology of the cattle tick, Rhipicephalus microplus.</title>
        <authorList>
            <person name="Tirloni L."/>
            <person name="Braz G."/>
            <person name="Gandara A.C.P."/>
            <person name="Sabadin G.A."/>
            <person name="da Silva R.M."/>
            <person name="Guizzo M.G."/>
            <person name="Machado J.A."/>
            <person name="Costa E.P."/>
            <person name="Gomes H.F."/>
            <person name="Moraes J."/>
            <person name="Mota M.B.S."/>
            <person name="Mesquita R.D."/>
            <person name="Alvarenga P.H."/>
            <person name="Alves F."/>
            <person name="Seixas A."/>
            <person name="da Fonseca R.N."/>
            <person name="Fogaca A."/>
            <person name="Logullo C."/>
            <person name="Tanaka A."/>
            <person name="Daffre S."/>
            <person name="Termignoni C."/>
            <person name="Vaz I.S.Jr."/>
            <person name="Oliveira P.L."/>
            <person name="Ribeiro J.M."/>
        </authorList>
    </citation>
    <scope>NUCLEOTIDE SEQUENCE</scope>
    <source>
        <strain evidence="3">Porto Alegre</strain>
    </source>
</reference>
<sequence>MAPRLCRVSYDDDHNVPASSKKNVIYIYIFFVILSRLLFFFPFVLVLYKLGLARVIHLRYLFTFLCYRLNFFPENGTRKKKPLLLQKHARVRRRATSGSLLTVGVTTIQFVTDESINVTVLVKSQYRKKMHHLQHGVGGGSSHSLTSGLPGCMRGKRGGTRGRLSKRPKHNLFFLDLANKQGTVQEAAGNRGGVGWCWRRTSQTKRERKVLLAAVAKRCEWVGVVRRGGGSR</sequence>
<dbReference type="EMBL" id="GHWJ01009397">
    <property type="protein sequence ID" value="NOV42134.1"/>
    <property type="molecule type" value="Transcribed_RNA"/>
</dbReference>
<feature type="compositionally biased region" description="Low complexity" evidence="1">
    <location>
        <begin position="142"/>
        <end position="151"/>
    </location>
</feature>
<protein>
    <submittedName>
        <fullName evidence="3">Uncharacterized protein</fullName>
    </submittedName>
</protein>
<evidence type="ECO:0000256" key="2">
    <source>
        <dbReference type="SAM" id="Phobius"/>
    </source>
</evidence>
<keyword evidence="2" id="KW-1133">Transmembrane helix</keyword>
<feature type="transmembrane region" description="Helical" evidence="2">
    <location>
        <begin position="25"/>
        <end position="48"/>
    </location>
</feature>
<dbReference type="AlphaFoldDB" id="A0A6M2D8G4"/>
<name>A0A6M2D8G4_RHIMP</name>